<accession>A0A2W5QHG5</accession>
<dbReference type="SMART" id="SM00240">
    <property type="entry name" value="FHA"/>
    <property type="match status" value="1"/>
</dbReference>
<feature type="compositionally biased region" description="Basic and acidic residues" evidence="1">
    <location>
        <begin position="19"/>
        <end position="49"/>
    </location>
</feature>
<dbReference type="CDD" id="cd00060">
    <property type="entry name" value="FHA"/>
    <property type="match status" value="1"/>
</dbReference>
<reference evidence="3 4" key="1">
    <citation type="submission" date="2017-08" db="EMBL/GenBank/DDBJ databases">
        <title>Infants hospitalized years apart are colonized by the same room-sourced microbial strains.</title>
        <authorList>
            <person name="Brooks B."/>
            <person name="Olm M.R."/>
            <person name="Firek B.A."/>
            <person name="Baker R."/>
            <person name="Thomas B.C."/>
            <person name="Morowitz M.J."/>
            <person name="Banfield J.F."/>
        </authorList>
    </citation>
    <scope>NUCLEOTIDE SEQUENCE [LARGE SCALE GENOMIC DNA]</scope>
    <source>
        <strain evidence="3">S2_005_003_R2_41</strain>
    </source>
</reference>
<name>A0A2W5QHG5_VARPD</name>
<protein>
    <recommendedName>
        <fullName evidence="2">FHA domain-containing protein</fullName>
    </recommendedName>
</protein>
<feature type="domain" description="FHA" evidence="2">
    <location>
        <begin position="119"/>
        <end position="168"/>
    </location>
</feature>
<dbReference type="PROSITE" id="PS50006">
    <property type="entry name" value="FHA_DOMAIN"/>
    <property type="match status" value="1"/>
</dbReference>
<sequence length="183" mass="20229">MCFRFDDALQLTASGQMDKCFRSQDPRPRSKHEENEFSYRRSAETRRLPSGDAGTGDTCTFLSASSLGWRAAVAENSALLQPIALHDFDRPKGSLGVPKILIELPGHEVFEVHLHGRQLSIGRRPGNDVVLRDPSVSGSHAVLHRVDTSTYIEDLDSTNGTHVNGERVHHQSSLCENALNVDE</sequence>
<dbReference type="Gene3D" id="2.60.200.20">
    <property type="match status" value="1"/>
</dbReference>
<dbReference type="AlphaFoldDB" id="A0A2W5QHG5"/>
<proteinExistence type="predicted"/>
<evidence type="ECO:0000313" key="4">
    <source>
        <dbReference type="Proteomes" id="UP000249135"/>
    </source>
</evidence>
<gene>
    <name evidence="3" type="ORF">DI563_06150</name>
</gene>
<feature type="region of interest" description="Disordered" evidence="1">
    <location>
        <begin position="19"/>
        <end position="55"/>
    </location>
</feature>
<dbReference type="InterPro" id="IPR008984">
    <property type="entry name" value="SMAD_FHA_dom_sf"/>
</dbReference>
<dbReference type="InterPro" id="IPR050923">
    <property type="entry name" value="Cell_Proc_Reg/RNA_Proc"/>
</dbReference>
<dbReference type="InterPro" id="IPR000253">
    <property type="entry name" value="FHA_dom"/>
</dbReference>
<evidence type="ECO:0000259" key="2">
    <source>
        <dbReference type="PROSITE" id="PS50006"/>
    </source>
</evidence>
<dbReference type="Proteomes" id="UP000249135">
    <property type="component" value="Unassembled WGS sequence"/>
</dbReference>
<organism evidence="3 4">
    <name type="scientific">Variovorax paradoxus</name>
    <dbReference type="NCBI Taxonomy" id="34073"/>
    <lineage>
        <taxon>Bacteria</taxon>
        <taxon>Pseudomonadati</taxon>
        <taxon>Pseudomonadota</taxon>
        <taxon>Betaproteobacteria</taxon>
        <taxon>Burkholderiales</taxon>
        <taxon>Comamonadaceae</taxon>
        <taxon>Variovorax</taxon>
    </lineage>
</organism>
<comment type="caution">
    <text evidence="3">The sequence shown here is derived from an EMBL/GenBank/DDBJ whole genome shotgun (WGS) entry which is preliminary data.</text>
</comment>
<evidence type="ECO:0000256" key="1">
    <source>
        <dbReference type="SAM" id="MobiDB-lite"/>
    </source>
</evidence>
<dbReference type="EMBL" id="QFPP01000043">
    <property type="protein sequence ID" value="PZQ76742.1"/>
    <property type="molecule type" value="Genomic_DNA"/>
</dbReference>
<evidence type="ECO:0000313" key="3">
    <source>
        <dbReference type="EMBL" id="PZQ76742.1"/>
    </source>
</evidence>
<dbReference type="Pfam" id="PF00498">
    <property type="entry name" value="FHA"/>
    <property type="match status" value="1"/>
</dbReference>
<dbReference type="PANTHER" id="PTHR23308">
    <property type="entry name" value="NUCLEAR INHIBITOR OF PROTEIN PHOSPHATASE-1"/>
    <property type="match status" value="1"/>
</dbReference>
<dbReference type="SUPFAM" id="SSF49879">
    <property type="entry name" value="SMAD/FHA domain"/>
    <property type="match status" value="1"/>
</dbReference>